<organism evidence="1 2">
    <name type="scientific">Tritrichomonas musculus</name>
    <dbReference type="NCBI Taxonomy" id="1915356"/>
    <lineage>
        <taxon>Eukaryota</taxon>
        <taxon>Metamonada</taxon>
        <taxon>Parabasalia</taxon>
        <taxon>Tritrichomonadida</taxon>
        <taxon>Tritrichomonadidae</taxon>
        <taxon>Tritrichomonas</taxon>
    </lineage>
</organism>
<accession>A0ABR2K7W0</accession>
<evidence type="ECO:0000313" key="1">
    <source>
        <dbReference type="EMBL" id="KAK8887007.1"/>
    </source>
</evidence>
<dbReference type="Gene3D" id="1.25.40.20">
    <property type="entry name" value="Ankyrin repeat-containing domain"/>
    <property type="match status" value="1"/>
</dbReference>
<sequence>MSDQIDNGPTVRAKIAIDKDNVKELSKIPDLQSWCSLSVDGSINIFGREFSNPTITQYAAFNGKSDCLYYILRRCPNVLDIQTDSPNFESPQIALPYPYPLLHLAVLSGNLECVRTVIKFSTLGSSNDFINRKDNLGFIALHFVPLINIEASEIGKDQNSKNSQKDDKQKQLKQSIAKELLKNGADLFCENCMCETPLISALIRDPELFEFYYNYLLQEGKKEFLENFLNEKKYIGIDDKPQTILQFFETEPQAYALLKKLQNVLNSPKE</sequence>
<protein>
    <recommendedName>
        <fullName evidence="3">Ankyrin repeat protein</fullName>
    </recommendedName>
</protein>
<keyword evidence="2" id="KW-1185">Reference proteome</keyword>
<dbReference type="EMBL" id="JAPFFF010000006">
    <property type="protein sequence ID" value="KAK8887007.1"/>
    <property type="molecule type" value="Genomic_DNA"/>
</dbReference>
<proteinExistence type="predicted"/>
<dbReference type="Proteomes" id="UP001470230">
    <property type="component" value="Unassembled WGS sequence"/>
</dbReference>
<comment type="caution">
    <text evidence="1">The sequence shown here is derived from an EMBL/GenBank/DDBJ whole genome shotgun (WGS) entry which is preliminary data.</text>
</comment>
<gene>
    <name evidence="1" type="ORF">M9Y10_038042</name>
</gene>
<evidence type="ECO:0000313" key="2">
    <source>
        <dbReference type="Proteomes" id="UP001470230"/>
    </source>
</evidence>
<dbReference type="InterPro" id="IPR036770">
    <property type="entry name" value="Ankyrin_rpt-contain_sf"/>
</dbReference>
<dbReference type="SUPFAM" id="SSF48403">
    <property type="entry name" value="Ankyrin repeat"/>
    <property type="match status" value="1"/>
</dbReference>
<name>A0ABR2K7W0_9EUKA</name>
<reference evidence="1 2" key="1">
    <citation type="submission" date="2024-04" db="EMBL/GenBank/DDBJ databases">
        <title>Tritrichomonas musculus Genome.</title>
        <authorList>
            <person name="Alves-Ferreira E."/>
            <person name="Grigg M."/>
            <person name="Lorenzi H."/>
            <person name="Galac M."/>
        </authorList>
    </citation>
    <scope>NUCLEOTIDE SEQUENCE [LARGE SCALE GENOMIC DNA]</scope>
    <source>
        <strain evidence="1 2">EAF2021</strain>
    </source>
</reference>
<evidence type="ECO:0008006" key="3">
    <source>
        <dbReference type="Google" id="ProtNLM"/>
    </source>
</evidence>